<dbReference type="GO" id="GO:0000155">
    <property type="term" value="F:phosphorelay sensor kinase activity"/>
    <property type="evidence" value="ECO:0007669"/>
    <property type="project" value="InterPro"/>
</dbReference>
<evidence type="ECO:0000256" key="2">
    <source>
        <dbReference type="ARBA" id="ARBA00012438"/>
    </source>
</evidence>
<dbReference type="SMART" id="SM00388">
    <property type="entry name" value="HisKA"/>
    <property type="match status" value="1"/>
</dbReference>
<dbReference type="Gene3D" id="3.40.50.2300">
    <property type="match status" value="1"/>
</dbReference>
<keyword evidence="6" id="KW-1185">Reference proteome</keyword>
<sequence length="306" mass="35565">MLTPEQKILVIYNALSDLKSILSLLQESGYQVQTLSYREGQSTKILKDRPDLILIDRREAHPENLAWITSLCGQAVMKSIPMVAMTTLEDLMDHYPFYLDYQIDYLLNPFEAEELLSRLETHFQVSHQFQDLHTQEEHHSPSPVADYQPLELTWIDHLNHEIRTPLHGILGHIQMLYRESDLTPQQKSHLDSIEICSHQVLQTMHRMLNPFEREEFREYKSLASQPSIEVSLEASQIPPSGELITLYNAAQIGDIEVIEQESLRLKALSPSYLKFAHCILELAEQFEDKKIVELIRQYAFLEQRVS</sequence>
<evidence type="ECO:0000256" key="1">
    <source>
        <dbReference type="ARBA" id="ARBA00000085"/>
    </source>
</evidence>
<dbReference type="InterPro" id="IPR036097">
    <property type="entry name" value="HisK_dim/P_sf"/>
</dbReference>
<dbReference type="EMBL" id="MLAW01000001">
    <property type="protein sequence ID" value="OJJ27480.1"/>
    <property type="molecule type" value="Genomic_DNA"/>
</dbReference>
<dbReference type="InterPro" id="IPR011006">
    <property type="entry name" value="CheY-like_superfamily"/>
</dbReference>
<evidence type="ECO:0000259" key="4">
    <source>
        <dbReference type="PROSITE" id="PS50110"/>
    </source>
</evidence>
<dbReference type="Gene3D" id="1.10.287.130">
    <property type="match status" value="1"/>
</dbReference>
<dbReference type="EC" id="2.7.13.3" evidence="2"/>
<dbReference type="InterPro" id="IPR001789">
    <property type="entry name" value="Sig_transdc_resp-reg_receiver"/>
</dbReference>
<reference evidence="5" key="1">
    <citation type="submission" date="2016-10" db="EMBL/GenBank/DDBJ databases">
        <title>CRISPR-Cas defence system in Roseofilum reptotaenium: evidence of a bacteriophage-cyanobacterium arms race in the coral black band disease.</title>
        <authorList>
            <person name="Buerger P."/>
            <person name="Wood-Charlson E.M."/>
            <person name="Weynberg K.D."/>
            <person name="Willis B."/>
            <person name="Van Oppen M.J."/>
        </authorList>
    </citation>
    <scope>NUCLEOTIDE SEQUENCE [LARGE SCALE GENOMIC DNA]</scope>
    <source>
        <strain evidence="5">AO1-A</strain>
    </source>
</reference>
<evidence type="ECO:0000256" key="3">
    <source>
        <dbReference type="PROSITE-ProRule" id="PRU00169"/>
    </source>
</evidence>
<comment type="caution">
    <text evidence="5">The sequence shown here is derived from an EMBL/GenBank/DDBJ whole genome shotgun (WGS) entry which is preliminary data.</text>
</comment>
<accession>A0A1L9QXS3</accession>
<dbReference type="PROSITE" id="PS50110">
    <property type="entry name" value="RESPONSE_REGULATORY"/>
    <property type="match status" value="1"/>
</dbReference>
<gene>
    <name evidence="5" type="ORF">BI308_00465</name>
</gene>
<feature type="domain" description="Response regulatory" evidence="4">
    <location>
        <begin position="7"/>
        <end position="123"/>
    </location>
</feature>
<feature type="modified residue" description="4-aspartylphosphate" evidence="3">
    <location>
        <position position="56"/>
    </location>
</feature>
<evidence type="ECO:0000313" key="5">
    <source>
        <dbReference type="EMBL" id="OJJ27480.1"/>
    </source>
</evidence>
<dbReference type="Proteomes" id="UP000183940">
    <property type="component" value="Unassembled WGS sequence"/>
</dbReference>
<proteinExistence type="predicted"/>
<organism evidence="5 6">
    <name type="scientific">Roseofilum reptotaenium AO1-A</name>
    <dbReference type="NCBI Taxonomy" id="1925591"/>
    <lineage>
        <taxon>Bacteria</taxon>
        <taxon>Bacillati</taxon>
        <taxon>Cyanobacteriota</taxon>
        <taxon>Cyanophyceae</taxon>
        <taxon>Desertifilales</taxon>
        <taxon>Desertifilaceae</taxon>
        <taxon>Roseofilum</taxon>
    </lineage>
</organism>
<dbReference type="SUPFAM" id="SSF52172">
    <property type="entry name" value="CheY-like"/>
    <property type="match status" value="1"/>
</dbReference>
<dbReference type="SUPFAM" id="SSF47384">
    <property type="entry name" value="Homodimeric domain of signal transducing histidine kinase"/>
    <property type="match status" value="1"/>
</dbReference>
<dbReference type="STRING" id="1925591.BI308_00465"/>
<comment type="catalytic activity">
    <reaction evidence="1">
        <text>ATP + protein L-histidine = ADP + protein N-phospho-L-histidine.</text>
        <dbReference type="EC" id="2.7.13.3"/>
    </reaction>
</comment>
<dbReference type="AlphaFoldDB" id="A0A1L9QXS3"/>
<dbReference type="Pfam" id="PF00512">
    <property type="entry name" value="HisKA"/>
    <property type="match status" value="1"/>
</dbReference>
<protein>
    <recommendedName>
        <fullName evidence="2">histidine kinase</fullName>
        <ecNumber evidence="2">2.7.13.3</ecNumber>
    </recommendedName>
</protein>
<keyword evidence="3" id="KW-0597">Phosphoprotein</keyword>
<dbReference type="CDD" id="cd00082">
    <property type="entry name" value="HisKA"/>
    <property type="match status" value="1"/>
</dbReference>
<name>A0A1L9QXS3_9CYAN</name>
<evidence type="ECO:0000313" key="6">
    <source>
        <dbReference type="Proteomes" id="UP000183940"/>
    </source>
</evidence>
<dbReference type="InterPro" id="IPR003661">
    <property type="entry name" value="HisK_dim/P_dom"/>
</dbReference>